<protein>
    <recommendedName>
        <fullName evidence="16">ATP-dependent 6-phosphofructokinase</fullName>
        <shortName evidence="16">ATP-PFK</shortName>
        <shortName evidence="16">Phosphofructokinase</shortName>
        <ecNumber evidence="16">2.7.1.11</ecNumber>
    </recommendedName>
    <alternativeName>
        <fullName evidence="16">Phosphohexokinase</fullName>
    </alternativeName>
</protein>
<feature type="binding site" description="in other chain" evidence="16">
    <location>
        <begin position="574"/>
        <end position="576"/>
    </location>
    <ligand>
        <name>beta-D-fructose 2,6-bisphosphate</name>
        <dbReference type="ChEBI" id="CHEBI:58579"/>
        <note>allosteric activator; ligand shared between dimeric partners</note>
    </ligand>
</feature>
<keyword evidence="18" id="KW-0472">Membrane</keyword>
<dbReference type="GO" id="GO:0003872">
    <property type="term" value="F:6-phosphofructokinase activity"/>
    <property type="evidence" value="ECO:0007669"/>
    <property type="project" value="UniProtKB-UniRule"/>
</dbReference>
<comment type="pathway">
    <text evidence="5 16">Carbohydrate degradation; glycolysis; D-glyceraldehyde 3-phosphate and glycerone phosphate from D-glucose: step 3/4.</text>
</comment>
<evidence type="ECO:0000256" key="2">
    <source>
        <dbReference type="ARBA" id="ARBA00002659"/>
    </source>
</evidence>
<dbReference type="Gene3D" id="2.120.10.70">
    <property type="entry name" value="Fucose-specific lectin"/>
    <property type="match status" value="1"/>
</dbReference>
<dbReference type="PRINTS" id="PR00476">
    <property type="entry name" value="PHFRCTKINASE"/>
</dbReference>
<feature type="binding site" evidence="16">
    <location>
        <position position="283"/>
    </location>
    <ligand>
        <name>substrate</name>
        <note>ligand shared between dimeric partners</note>
    </ligand>
</feature>
<feature type="binding site" description="in other chain" evidence="16">
    <location>
        <position position="253"/>
    </location>
    <ligand>
        <name>substrate</name>
        <note>ligand shared between dimeric partners</note>
    </ligand>
</feature>
<dbReference type="InterPro" id="IPR035966">
    <property type="entry name" value="PKF_sf"/>
</dbReference>
<comment type="function">
    <text evidence="2 16">Catalyzes the phosphorylation of D-fructose 6-phosphate to fructose 1,6-bisphosphate by ATP, the first committing step of glycolysis.</text>
</comment>
<keyword evidence="9 16" id="KW-0479">Metal-binding</keyword>
<dbReference type="PANTHER" id="PTHR13697">
    <property type="entry name" value="PHOSPHOFRUCTOKINASE"/>
    <property type="match status" value="1"/>
</dbReference>
<feature type="binding site" evidence="16">
    <location>
        <position position="567"/>
    </location>
    <ligand>
        <name>beta-D-fructose 2,6-bisphosphate</name>
        <dbReference type="ChEBI" id="CHEBI:58579"/>
        <note>allosteric activator; ligand shared between dimeric partners</note>
    </ligand>
</feature>
<comment type="similarity">
    <text evidence="16">Belongs to the phosphofructokinase type A (PFKA) family. ATP-dependent PFK group I subfamily. Eukaryotic two domain clade 'E' sub-subfamily.</text>
</comment>
<accession>Q2KGF5</accession>
<evidence type="ECO:0000256" key="1">
    <source>
        <dbReference type="ARBA" id="ARBA00001946"/>
    </source>
</evidence>
<keyword evidence="18" id="KW-0812">Transmembrane</keyword>
<evidence type="ECO:0000256" key="7">
    <source>
        <dbReference type="ARBA" id="ARBA00022533"/>
    </source>
</evidence>
<dbReference type="GO" id="GO:0005945">
    <property type="term" value="C:6-phosphofructokinase complex"/>
    <property type="evidence" value="ECO:0007669"/>
    <property type="project" value="UniProtKB-ARBA"/>
</dbReference>
<dbReference type="GO" id="GO:1902600">
    <property type="term" value="P:proton transmembrane transport"/>
    <property type="evidence" value="ECO:0007669"/>
    <property type="project" value="UniProtKB-ARBA"/>
</dbReference>
<evidence type="ECO:0000256" key="6">
    <source>
        <dbReference type="ARBA" id="ARBA00022490"/>
    </source>
</evidence>
<dbReference type="Gene3D" id="3.40.50.450">
    <property type="match status" value="3"/>
</dbReference>
<feature type="binding site" evidence="16">
    <location>
        <begin position="77"/>
        <end position="78"/>
    </location>
    <ligand>
        <name>ATP</name>
        <dbReference type="ChEBI" id="CHEBI:30616"/>
    </ligand>
</feature>
<dbReference type="EMBL" id="CM000230">
    <property type="protein sequence ID" value="EAQ70973.1"/>
    <property type="molecule type" value="Genomic_DNA"/>
</dbReference>
<evidence type="ECO:0000256" key="5">
    <source>
        <dbReference type="ARBA" id="ARBA00004679"/>
    </source>
</evidence>
<feature type="domain" description="Phosphofructokinase" evidence="19">
    <location>
        <begin position="6"/>
        <end position="314"/>
    </location>
</feature>
<evidence type="ECO:0000259" key="19">
    <source>
        <dbReference type="Pfam" id="PF00365"/>
    </source>
</evidence>
<feature type="binding site" description="in other chain" evidence="16">
    <location>
        <begin position="529"/>
        <end position="533"/>
    </location>
    <ligand>
        <name>beta-D-fructose 2,6-bisphosphate</name>
        <dbReference type="ChEBI" id="CHEBI:58579"/>
        <note>allosteric activator; ligand shared between dimeric partners</note>
    </ligand>
</feature>
<comment type="cofactor">
    <cofactor evidence="1 16">
        <name>Mg(2+)</name>
        <dbReference type="ChEBI" id="CHEBI:18420"/>
    </cofactor>
</comment>
<dbReference type="FunFam" id="3.40.50.450:FF:000010">
    <property type="entry name" value="ATP-dependent 6-phosphofructokinase"/>
    <property type="match status" value="1"/>
</dbReference>
<dbReference type="GO" id="GO:0030388">
    <property type="term" value="P:fructose 1,6-bisphosphate metabolic process"/>
    <property type="evidence" value="ECO:0007669"/>
    <property type="project" value="TreeGrafter"/>
</dbReference>
<feature type="binding site" description="in other chain" evidence="16">
    <location>
        <begin position="289"/>
        <end position="292"/>
    </location>
    <ligand>
        <name>substrate</name>
        <note>ligand shared between dimeric partners</note>
    </ligand>
</feature>
<dbReference type="UniPathway" id="UPA00109">
    <property type="reaction ID" value="UER00182"/>
</dbReference>
<comment type="subunit">
    <text evidence="16">Homotetramer.</text>
</comment>
<evidence type="ECO:0000256" key="17">
    <source>
        <dbReference type="SAM" id="MobiDB-lite"/>
    </source>
</evidence>
<organism evidence="20">
    <name type="scientific">Pyricularia oryzae (strain 70-15 / ATCC MYA-4617 / FGSC 8958)</name>
    <name type="common">Rice blast fungus</name>
    <name type="synonym">Magnaporthe oryzae</name>
    <dbReference type="NCBI Taxonomy" id="242507"/>
    <lineage>
        <taxon>Eukaryota</taxon>
        <taxon>Fungi</taxon>
        <taxon>Dikarya</taxon>
        <taxon>Ascomycota</taxon>
        <taxon>Pezizomycotina</taxon>
        <taxon>Sordariomycetes</taxon>
        <taxon>Sordariomycetidae</taxon>
        <taxon>Magnaporthales</taxon>
        <taxon>Pyriculariaceae</taxon>
        <taxon>Pyricularia</taxon>
    </lineage>
</organism>
<dbReference type="PANTHER" id="PTHR13697:SF4">
    <property type="entry name" value="ATP-DEPENDENT 6-PHOSPHOFRUCTOKINASE"/>
    <property type="match status" value="1"/>
</dbReference>
<evidence type="ECO:0000256" key="14">
    <source>
        <dbReference type="ARBA" id="ARBA00023152"/>
    </source>
</evidence>
<feature type="transmembrane region" description="Helical" evidence="18">
    <location>
        <begin position="1293"/>
        <end position="1316"/>
    </location>
</feature>
<dbReference type="GO" id="GO:0061621">
    <property type="term" value="P:canonical glycolysis"/>
    <property type="evidence" value="ECO:0007669"/>
    <property type="project" value="TreeGrafter"/>
</dbReference>
<feature type="binding site" evidence="16">
    <location>
        <position position="190"/>
    </location>
    <ligand>
        <name>substrate</name>
        <note>ligand shared between dimeric partners</note>
    </ligand>
</feature>
<feature type="binding site" description="in other chain" evidence="16">
    <location>
        <position position="707"/>
    </location>
    <ligand>
        <name>beta-D-fructose 2,6-bisphosphate</name>
        <dbReference type="ChEBI" id="CHEBI:58579"/>
        <note>allosteric activator; ligand shared between dimeric partners</note>
    </ligand>
</feature>
<reference evidence="20" key="1">
    <citation type="submission" date="2005-01" db="EMBL/GenBank/DDBJ databases">
        <title>The sequence of Magnaporthe grisea chromosome 7.</title>
        <authorList>
            <person name="Thon M.R."/>
            <person name="Pan H."/>
            <person name="Diener A."/>
            <person name="Papalas J."/>
            <person name="Taro A."/>
            <person name="Mitchell T."/>
            <person name="Dean R.A."/>
        </authorList>
    </citation>
    <scope>NUCLEOTIDE SEQUENCE</scope>
    <source>
        <strain evidence="20">70-15</strain>
    </source>
</reference>
<proteinExistence type="inferred from homology"/>
<dbReference type="SUPFAM" id="SSF89372">
    <property type="entry name" value="Fucose-specific lectin"/>
    <property type="match status" value="1"/>
</dbReference>
<keyword evidence="10 16" id="KW-0547">Nucleotide-binding</keyword>
<dbReference type="FunFam" id="3.40.50.460:FF:000007">
    <property type="entry name" value="ATP-dependent 6-phosphofructokinase"/>
    <property type="match status" value="1"/>
</dbReference>
<name>Q2KGF5_PYRO7</name>
<evidence type="ECO:0000256" key="4">
    <source>
        <dbReference type="ARBA" id="ARBA00004570"/>
    </source>
</evidence>
<feature type="binding site" evidence="16">
    <location>
        <begin position="107"/>
        <end position="110"/>
    </location>
    <ligand>
        <name>ATP</name>
        <dbReference type="ChEBI" id="CHEBI:30616"/>
    </ligand>
</feature>
<dbReference type="GO" id="GO:0048029">
    <property type="term" value="F:monosaccharide binding"/>
    <property type="evidence" value="ECO:0007669"/>
    <property type="project" value="TreeGrafter"/>
</dbReference>
<keyword evidence="13 16" id="KW-0460">Magnesium</keyword>
<dbReference type="NCBIfam" id="TIGR02478">
    <property type="entry name" value="6PF1K_euk"/>
    <property type="match status" value="1"/>
</dbReference>
<keyword evidence="7 16" id="KW-0021">Allosteric enzyme</keyword>
<feature type="binding site" evidence="16">
    <location>
        <position position="108"/>
    </location>
    <ligand>
        <name>Mg(2+)</name>
        <dbReference type="ChEBI" id="CHEBI:18420"/>
        <note>catalytic</note>
    </ligand>
</feature>
<dbReference type="InterPro" id="IPR022953">
    <property type="entry name" value="ATP_PFK"/>
</dbReference>
<evidence type="ECO:0000256" key="8">
    <source>
        <dbReference type="ARBA" id="ARBA00022679"/>
    </source>
</evidence>
<feature type="region of interest" description="Disordered" evidence="17">
    <location>
        <begin position="1324"/>
        <end position="1442"/>
    </location>
</feature>
<evidence type="ECO:0000256" key="10">
    <source>
        <dbReference type="ARBA" id="ARBA00022741"/>
    </source>
</evidence>
<dbReference type="GO" id="GO:0005524">
    <property type="term" value="F:ATP binding"/>
    <property type="evidence" value="ECO:0007669"/>
    <property type="project" value="UniProtKB-KW"/>
</dbReference>
<evidence type="ECO:0000256" key="16">
    <source>
        <dbReference type="HAMAP-Rule" id="MF_03184"/>
    </source>
</evidence>
<keyword evidence="8 16" id="KW-0808">Transferase</keyword>
<dbReference type="SUPFAM" id="SSF53784">
    <property type="entry name" value="Phosphofructokinase"/>
    <property type="match status" value="2"/>
</dbReference>
<comment type="catalytic activity">
    <reaction evidence="15 16">
        <text>beta-D-fructose 6-phosphate + ATP = beta-D-fructose 1,6-bisphosphate + ADP + H(+)</text>
        <dbReference type="Rhea" id="RHEA:16109"/>
        <dbReference type="ChEBI" id="CHEBI:15378"/>
        <dbReference type="ChEBI" id="CHEBI:30616"/>
        <dbReference type="ChEBI" id="CHEBI:32966"/>
        <dbReference type="ChEBI" id="CHEBI:57634"/>
        <dbReference type="ChEBI" id="CHEBI:456216"/>
        <dbReference type="EC" id="2.7.1.11"/>
    </reaction>
</comment>
<feature type="binding site" description="in other chain" evidence="16">
    <location>
        <begin position="197"/>
        <end position="199"/>
    </location>
    <ligand>
        <name>substrate</name>
        <note>ligand shared between dimeric partners</note>
    </ligand>
</feature>
<feature type="compositionally biased region" description="Polar residues" evidence="17">
    <location>
        <begin position="1368"/>
        <end position="1377"/>
    </location>
</feature>
<feature type="domain" description="Phosphofructokinase" evidence="19">
    <location>
        <begin position="395"/>
        <end position="637"/>
    </location>
</feature>
<dbReference type="Gene3D" id="3.40.50.460">
    <property type="entry name" value="Phosphofructokinase domain"/>
    <property type="match status" value="2"/>
</dbReference>
<dbReference type="InterPro" id="IPR000023">
    <property type="entry name" value="Phosphofructokinase_dom"/>
</dbReference>
<feature type="binding site" evidence="16">
    <location>
        <position position="14"/>
    </location>
    <ligand>
        <name>ATP</name>
        <dbReference type="ChEBI" id="CHEBI:30616"/>
    </ligand>
</feature>
<dbReference type="InterPro" id="IPR009161">
    <property type="entry name" value="6-Pfructokinase_euk"/>
</dbReference>
<evidence type="ECO:0000256" key="12">
    <source>
        <dbReference type="ARBA" id="ARBA00022840"/>
    </source>
</evidence>
<keyword evidence="6 16" id="KW-0963">Cytoplasm</keyword>
<feature type="active site" description="Proton acceptor" evidence="16">
    <location>
        <position position="155"/>
    </location>
</feature>
<dbReference type="GO" id="GO:0006002">
    <property type="term" value="P:fructose 6-phosphate metabolic process"/>
    <property type="evidence" value="ECO:0007669"/>
    <property type="project" value="InterPro"/>
</dbReference>
<keyword evidence="14 16" id="KW-0324">Glycolysis</keyword>
<dbReference type="GO" id="GO:0005741">
    <property type="term" value="C:mitochondrial outer membrane"/>
    <property type="evidence" value="ECO:0007669"/>
    <property type="project" value="UniProtKB-SubCell"/>
</dbReference>
<sequence>MAPKKKIAVMTSGGDAPGMNAAVRAIVRMSIHLGCDAFCVYEGYEGLVQGGNFIRQMQAEDVRGWLSEGGTLIGTARCMAFYERPGRLTAAKNMVLNGIDALIICGGDGSLTGADKFRAEWPSLLEELVSKGELKEEQIAPYKHLNIVGLVGSIDNDLSGTDATIGCYSALSRICEMVDYIEATAASHSRAFVIEVMGRHCGWLALLAGVATGADFIFIPEHPQEGNWKEGMYAVVEKHRKLGKRKTIVIIAEGANDRNGKKITPEEVKDLLADKNGLALDTRITTLGHVQRGGRAVAYDRIIATQMGVEAVRAVIEATPETETCFIAVNENKIVRKPLMQAVKDTKKVATAIEAQDFDQAMSLRDSEFAEQYQSFQIMTTPEPALLLPKEKRMKIAFINVGAPAGGMNAAIRAGVLWCQSRGHEAIAIHNGFAGFARHHGDKPLGAVRPFDRLEVDGWASRGGSEIGTNREVPSQSGMELIAKLIGQYGFDALFVIGGFEAFQAVSELRRAQEEYPSLRIPMALLPATISNNVPGTEYSLGSDTALNALVDYSDMIKQSAAATRRRVFVIETQGGKCGYLATLAGMACGASAVYTPEEGISLDMLAADVAHFKEIFAHDKGQSRAGRLVLVNEKASNGGVPSPMDRSRAVRLAIKCIQHLEQYGPKPHEKVKADPRSAGVIGIRGADVVMTPMKEVEDTETDWPNRRPLNAFWTEMKESVDILGSRGPYPRPEPTLKGLKAKDVKRGLEARASEFLTRVLLSAQPREPFVWLACFSTPTALVICNGMEYDGFTDADFVSLLFTSRLCRLSFAILLNFSRDLYWLRKERQQLPFRSRLLLSTTSPTHFGQVLAKVKEGRDAEEVPDSQMDNTIAQSLEGLQAQHQESIKGLRATTAGMVTLASPRALPSCLVLLSLAVQLCSASMAAWWVGDKRAPQILRWNATLGAITYSSCHTKDTPAFPLDPPNVLDVAQKPRNGTSLTGQGWWNSKTTAASIFYQAEDGSLVNTYQECDLSTGKFRRLTTDIISKDAPAPIHPESGLASVLLANEGTNEGYRLFYHDDKKQVNVIGFRPATSKFYYDGIVSQDLPSGMALAAGFNSNRNYSVVFPRDDENLEHARATADDSRHGITILPRPLKDSNVGNMTSLANRTGLVLDKDFNMTTVPRLPNWTSNPKLALSTDSGTKRNVFWLGSDRRPHKLYITTQGWALQDTNVGVDEWPAADADSDLALAYERGTDNVRLYYVVGGILHELRHDKARTGNGYEWKIAAALPVVAPPDSQSGGDGGLSTGAKIGLGVGIALGVVAVGAACMSVWYVRRLKKTQAADRAQADDEEEEKRRRYEQVQQEQQQYNPYQYQQVQQHGGPHYPQSNGTSQFGSEMGSPKTTYHYGGYIPDKKAPLASASPVPQEMNATPVVYELPEQRRATEMDGGSDVMSPQSTHR</sequence>
<feature type="compositionally biased region" description="Low complexity" evidence="17">
    <location>
        <begin position="1343"/>
        <end position="1361"/>
    </location>
</feature>
<dbReference type="FunFam" id="3.40.50.460:FF:000008">
    <property type="entry name" value="ATP-dependent 6-phosphofructokinase"/>
    <property type="match status" value="1"/>
</dbReference>
<dbReference type="GO" id="GO:0070095">
    <property type="term" value="F:fructose-6-phosphate binding"/>
    <property type="evidence" value="ECO:0007669"/>
    <property type="project" value="TreeGrafter"/>
</dbReference>
<evidence type="ECO:0000256" key="13">
    <source>
        <dbReference type="ARBA" id="ARBA00022842"/>
    </source>
</evidence>
<evidence type="ECO:0000256" key="11">
    <source>
        <dbReference type="ARBA" id="ARBA00022777"/>
    </source>
</evidence>
<feature type="region of interest" description="C-terminal regulatory PFK domain 2" evidence="16">
    <location>
        <begin position="395"/>
        <end position="1442"/>
    </location>
</feature>
<dbReference type="Pfam" id="PF00365">
    <property type="entry name" value="PFK"/>
    <property type="match status" value="2"/>
</dbReference>
<keyword evidence="12 16" id="KW-0067">ATP-binding</keyword>
<dbReference type="PROSITE" id="PS00433">
    <property type="entry name" value="PHOSPHOFRUCTOKINASE"/>
    <property type="match status" value="1"/>
</dbReference>
<dbReference type="GO" id="GO:0016208">
    <property type="term" value="F:AMP binding"/>
    <property type="evidence" value="ECO:0007669"/>
    <property type="project" value="TreeGrafter"/>
</dbReference>
<feature type="region of interest" description="N-terminal catalytic PFK domain 1" evidence="16">
    <location>
        <begin position="1"/>
        <end position="381"/>
    </location>
</feature>
<evidence type="ECO:0000313" key="20">
    <source>
        <dbReference type="EMBL" id="EAQ70973.1"/>
    </source>
</evidence>
<dbReference type="GO" id="GO:0046872">
    <property type="term" value="F:metal ion binding"/>
    <property type="evidence" value="ECO:0007669"/>
    <property type="project" value="UniProtKB-KW"/>
</dbReference>
<dbReference type="InterPro" id="IPR015912">
    <property type="entry name" value="Phosphofructokinase_CS"/>
</dbReference>
<comment type="caution">
    <text evidence="16">Lacks conserved residue(s) required for the propagation of feature annotation.</text>
</comment>
<dbReference type="GO" id="GO:0042802">
    <property type="term" value="F:identical protein binding"/>
    <property type="evidence" value="ECO:0007669"/>
    <property type="project" value="TreeGrafter"/>
</dbReference>
<gene>
    <name evidence="20" type="ORF">MGCH7_ch7g380</name>
</gene>
<keyword evidence="11 16" id="KW-0418">Kinase</keyword>
<evidence type="ECO:0000256" key="3">
    <source>
        <dbReference type="ARBA" id="ARBA00004496"/>
    </source>
</evidence>
<feature type="binding site" description="in other chain" evidence="16">
    <location>
        <position position="471"/>
    </location>
    <ligand>
        <name>beta-D-fructose 2,6-bisphosphate</name>
        <dbReference type="ChEBI" id="CHEBI:58579"/>
        <note>allosteric activator; ligand shared between dimeric partners</note>
    </ligand>
</feature>
<comment type="subcellular location">
    <subcellularLocation>
        <location evidence="3 16">Cytoplasm</location>
    </subcellularLocation>
    <subcellularLocation>
        <location evidence="4">Mitochondrion outer membrane</location>
        <topology evidence="4">Peripheral membrane protein</topology>
        <orientation evidence="4">Cytoplasmic side</orientation>
    </subcellularLocation>
</comment>
<evidence type="ECO:0000256" key="15">
    <source>
        <dbReference type="ARBA" id="ARBA00048070"/>
    </source>
</evidence>
<feature type="binding site" description="in other chain" evidence="16">
    <location>
        <begin position="153"/>
        <end position="155"/>
    </location>
    <ligand>
        <name>substrate</name>
        <note>ligand shared between dimeric partners</note>
    </ligand>
</feature>
<feature type="binding site" description="in other chain" evidence="16">
    <location>
        <position position="634"/>
    </location>
    <ligand>
        <name>beta-D-fructose 2,6-bisphosphate</name>
        <dbReference type="ChEBI" id="CHEBI:58579"/>
        <note>allosteric activator; ligand shared between dimeric partners</note>
    </ligand>
</feature>
<evidence type="ECO:0000256" key="9">
    <source>
        <dbReference type="ARBA" id="ARBA00022723"/>
    </source>
</evidence>
<dbReference type="GO" id="GO:0051453">
    <property type="term" value="P:regulation of intracellular pH"/>
    <property type="evidence" value="ECO:0007669"/>
    <property type="project" value="UniProtKB-ARBA"/>
</dbReference>
<dbReference type="HAMAP" id="MF_03184">
    <property type="entry name" value="Phosphofructokinase_I_E"/>
    <property type="match status" value="1"/>
</dbReference>
<dbReference type="EC" id="2.7.1.11" evidence="16"/>
<keyword evidence="18" id="KW-1133">Transmembrane helix</keyword>
<evidence type="ECO:0000256" key="18">
    <source>
        <dbReference type="SAM" id="Phobius"/>
    </source>
</evidence>
<comment type="activity regulation">
    <text evidence="16">Allosterically activated by ADP, AMP, or fructose 2,6-bisphosphate, and allosterically inhibited by ATP or citrate.</text>
</comment>